<evidence type="ECO:0000256" key="1">
    <source>
        <dbReference type="SAM" id="Coils"/>
    </source>
</evidence>
<protein>
    <submittedName>
        <fullName evidence="2">Uncharacterized protein</fullName>
    </submittedName>
</protein>
<evidence type="ECO:0000313" key="2">
    <source>
        <dbReference type="EMBL" id="BBY61703.1"/>
    </source>
</evidence>
<feature type="coiled-coil region" evidence="1">
    <location>
        <begin position="8"/>
        <end position="45"/>
    </location>
</feature>
<keyword evidence="1" id="KW-0175">Coiled coil</keyword>
<accession>A0A7I7SYB8</accession>
<name>A0A7I7SYB8_9MYCO</name>
<keyword evidence="3" id="KW-1185">Reference proteome</keyword>
<organism evidence="2 3">
    <name type="scientific">Mycolicibacterium sarraceniae</name>
    <dbReference type="NCBI Taxonomy" id="1534348"/>
    <lineage>
        <taxon>Bacteria</taxon>
        <taxon>Bacillati</taxon>
        <taxon>Actinomycetota</taxon>
        <taxon>Actinomycetes</taxon>
        <taxon>Mycobacteriales</taxon>
        <taxon>Mycobacteriaceae</taxon>
        <taxon>Mycolicibacterium</taxon>
    </lineage>
</organism>
<dbReference type="AlphaFoldDB" id="A0A7I7SYB8"/>
<sequence length="51" mass="5562">MTDGDSIVDALLAEEHQAKEDLSALEKMDMDAADLTRMLDRARDAISAAIK</sequence>
<dbReference type="Proteomes" id="UP000466445">
    <property type="component" value="Chromosome"/>
</dbReference>
<dbReference type="EMBL" id="AP022595">
    <property type="protein sequence ID" value="BBY61703.1"/>
    <property type="molecule type" value="Genomic_DNA"/>
</dbReference>
<evidence type="ECO:0000313" key="3">
    <source>
        <dbReference type="Proteomes" id="UP000466445"/>
    </source>
</evidence>
<proteinExistence type="predicted"/>
<dbReference type="KEGG" id="msar:MSAR_48390"/>
<reference evidence="2 3" key="1">
    <citation type="journal article" date="2019" name="Emerg. Microbes Infect.">
        <title>Comprehensive subspecies identification of 175 nontuberculous mycobacteria species based on 7547 genomic profiles.</title>
        <authorList>
            <person name="Matsumoto Y."/>
            <person name="Kinjo T."/>
            <person name="Motooka D."/>
            <person name="Nabeya D."/>
            <person name="Jung N."/>
            <person name="Uechi K."/>
            <person name="Horii T."/>
            <person name="Iida T."/>
            <person name="Fujita J."/>
            <person name="Nakamura S."/>
        </authorList>
    </citation>
    <scope>NUCLEOTIDE SEQUENCE [LARGE SCALE GENOMIC DNA]</scope>
    <source>
        <strain evidence="2 3">JCM 30395</strain>
    </source>
</reference>
<dbReference type="RefSeq" id="WP_163701329.1">
    <property type="nucleotide sequence ID" value="NZ_AP022595.1"/>
</dbReference>
<gene>
    <name evidence="2" type="ORF">MSAR_48390</name>
</gene>